<dbReference type="InterPro" id="IPR018303">
    <property type="entry name" value="ATPase_P-typ_P_site"/>
</dbReference>
<dbReference type="SUPFAM" id="SSF81665">
    <property type="entry name" value="Calcium ATPase, transmembrane domain M"/>
    <property type="match status" value="1"/>
</dbReference>
<dbReference type="PROSITE" id="PS00154">
    <property type="entry name" value="ATPASE_E1_E2"/>
    <property type="match status" value="1"/>
</dbReference>
<dbReference type="Proteomes" id="UP000694545">
    <property type="component" value="Unplaced"/>
</dbReference>
<feature type="transmembrane region" description="Helical" evidence="10">
    <location>
        <begin position="354"/>
        <end position="377"/>
    </location>
</feature>
<comment type="similarity">
    <text evidence="10">Belongs to the cation transport ATPase (P-type) (TC 3.A.3) family. Type IV subfamily.</text>
</comment>
<name>A0A8D2KTW7_VARKO</name>
<dbReference type="GO" id="GO:0140326">
    <property type="term" value="F:ATPase-coupled intramembrane lipid transporter activity"/>
    <property type="evidence" value="ECO:0007669"/>
    <property type="project" value="UniProtKB-EC"/>
</dbReference>
<evidence type="ECO:0000256" key="10">
    <source>
        <dbReference type="RuleBase" id="RU362033"/>
    </source>
</evidence>
<dbReference type="InterPro" id="IPR008250">
    <property type="entry name" value="ATPase_P-typ_transduc_dom_A_sf"/>
</dbReference>
<dbReference type="SUPFAM" id="SSF81653">
    <property type="entry name" value="Calcium ATPase, transduction domain A"/>
    <property type="match status" value="1"/>
</dbReference>
<dbReference type="InterPro" id="IPR059000">
    <property type="entry name" value="ATPase_P-type_domA"/>
</dbReference>
<dbReference type="NCBIfam" id="TIGR01652">
    <property type="entry name" value="ATPase-Plipid"/>
    <property type="match status" value="1"/>
</dbReference>
<accession>A0A8D2KTW7</accession>
<dbReference type="Gene3D" id="1.20.1110.10">
    <property type="entry name" value="Calcium-transporting ATPase, transmembrane domain"/>
    <property type="match status" value="1"/>
</dbReference>
<evidence type="ECO:0000256" key="7">
    <source>
        <dbReference type="PIRSR" id="PIRSR606539-1"/>
    </source>
</evidence>
<keyword evidence="4 10" id="KW-1278">Translocase</keyword>
<dbReference type="Pfam" id="PF16209">
    <property type="entry name" value="PhoLip_ATPase_N"/>
    <property type="match status" value="1"/>
</dbReference>
<dbReference type="PANTHER" id="PTHR24092:SF84">
    <property type="entry name" value="PHOSPHOLIPID-TRANSPORTING ATPASE VD"/>
    <property type="match status" value="1"/>
</dbReference>
<sequence length="619" mass="70640">MLKKLWERFGIKIFGQCSFCTLPGNSKHRHGNKTRIRLTSPGHESLQEAAKKIDNQRTVIPCLYMNNKIRTTKYRLWNFIPKNLFEQFHRAANLYFLFIVLLNWVPVVEAFRKEITMIPLTVVLTIIAVKDGLEDCTKYKLDKKINNFVTQVYCSKEKKYIEKFWKDVNVGDLIRLSCNDEIPADMVLIYSSDGDGICHIETSSLDGETNLKQRQVVKGYAEQNTEVDPEMFLYKIQCESPNNDLSSFRGFISDNERVGLSKENLLMRGCIVRNTEAVIGIVVYAGHETKAMLNNYGSRYKRSKLEKMINHDIIWCVLLLLVMCCIGAVGHGLWLNAGSDPPLYSSGKPLSPKLGGFLMFWTMIILLQVLIPISLYVSIEFVKLGQIYFIQNDIDLYDEVADTRIHCGSLNIAENLGQIEFIFSDKTGTLTENKMVFRRCSIAGQEYGHEENAKRLEAYQECDDDEDETPLYSSHSSLKPLSKAGFFSRKSSAFLGNKSLSMFRSTTTMGAPAMRQLAFSSPLETDVVPDMRLVMKFNRISFKYYTQFDLVEPMPELVYINEFFTALAICNTVVVSVPDQPRLKASTQDVPQRTSICCRTRTLLVPLVCTERIEAVNDR</sequence>
<keyword evidence="6 10" id="KW-0472">Membrane</keyword>
<keyword evidence="9 10" id="KW-0460">Magnesium</keyword>
<keyword evidence="3 8" id="KW-0067">ATP-binding</keyword>
<dbReference type="InterPro" id="IPR036412">
    <property type="entry name" value="HAD-like_sf"/>
</dbReference>
<evidence type="ECO:0000256" key="5">
    <source>
        <dbReference type="ARBA" id="ARBA00022989"/>
    </source>
</evidence>
<reference evidence="13" key="1">
    <citation type="submission" date="2025-08" db="UniProtKB">
        <authorList>
            <consortium name="Ensembl"/>
        </authorList>
    </citation>
    <scope>IDENTIFICATION</scope>
</reference>
<dbReference type="Gene3D" id="3.40.50.1000">
    <property type="entry name" value="HAD superfamily/HAD-like"/>
    <property type="match status" value="1"/>
</dbReference>
<dbReference type="InterPro" id="IPR023214">
    <property type="entry name" value="HAD_sf"/>
</dbReference>
<dbReference type="GO" id="GO:0005524">
    <property type="term" value="F:ATP binding"/>
    <property type="evidence" value="ECO:0007669"/>
    <property type="project" value="UniProtKB-UniRule"/>
</dbReference>
<feature type="binding site" evidence="8">
    <location>
        <position position="427"/>
    </location>
    <ligand>
        <name>ATP</name>
        <dbReference type="ChEBI" id="CHEBI:30616"/>
    </ligand>
</feature>
<organism evidence="13 14">
    <name type="scientific">Varanus komodoensis</name>
    <name type="common">Komodo dragon</name>
    <dbReference type="NCBI Taxonomy" id="61221"/>
    <lineage>
        <taxon>Eukaryota</taxon>
        <taxon>Metazoa</taxon>
        <taxon>Chordata</taxon>
        <taxon>Craniata</taxon>
        <taxon>Vertebrata</taxon>
        <taxon>Euteleostomi</taxon>
        <taxon>Lepidosauria</taxon>
        <taxon>Squamata</taxon>
        <taxon>Bifurcata</taxon>
        <taxon>Unidentata</taxon>
        <taxon>Episquamata</taxon>
        <taxon>Toxicofera</taxon>
        <taxon>Anguimorpha</taxon>
        <taxon>Paleoanguimorpha</taxon>
        <taxon>Varanoidea</taxon>
        <taxon>Varanidae</taxon>
        <taxon>Varanus</taxon>
    </lineage>
</organism>
<keyword evidence="5 10" id="KW-1133">Transmembrane helix</keyword>
<dbReference type="GO" id="GO:0000287">
    <property type="term" value="F:magnesium ion binding"/>
    <property type="evidence" value="ECO:0007669"/>
    <property type="project" value="UniProtKB-UniRule"/>
</dbReference>
<feature type="binding site" evidence="8">
    <location>
        <position position="425"/>
    </location>
    <ligand>
        <name>ATP</name>
        <dbReference type="ChEBI" id="CHEBI:30616"/>
    </ligand>
</feature>
<evidence type="ECO:0000256" key="6">
    <source>
        <dbReference type="ARBA" id="ARBA00023136"/>
    </source>
</evidence>
<comment type="cofactor">
    <cofactor evidence="9">
        <name>Mg(2+)</name>
        <dbReference type="ChEBI" id="CHEBI:18420"/>
    </cofactor>
</comment>
<feature type="binding site" evidence="8">
    <location>
        <position position="426"/>
    </location>
    <ligand>
        <name>ATP</name>
        <dbReference type="ChEBI" id="CHEBI:30616"/>
    </ligand>
</feature>
<comment type="caution">
    <text evidence="10">Lacks conserved residue(s) required for the propagation of feature annotation.</text>
</comment>
<dbReference type="AlphaFoldDB" id="A0A8D2KTW7"/>
<proteinExistence type="inferred from homology"/>
<keyword evidence="2 8" id="KW-0547">Nucleotide-binding</keyword>
<evidence type="ECO:0000256" key="8">
    <source>
        <dbReference type="PIRSR" id="PIRSR606539-2"/>
    </source>
</evidence>
<dbReference type="Ensembl" id="ENSVKKT00000007044.1">
    <property type="protein sequence ID" value="ENSVKKP00000006864.1"/>
    <property type="gene ID" value="ENSVKKG00000004964.1"/>
</dbReference>
<evidence type="ECO:0000313" key="14">
    <source>
        <dbReference type="Proteomes" id="UP000694545"/>
    </source>
</evidence>
<feature type="domain" description="P-type ATPase N-terminal" evidence="12">
    <location>
        <begin position="63"/>
        <end position="116"/>
    </location>
</feature>
<dbReference type="GO" id="GO:0045332">
    <property type="term" value="P:phospholipid translocation"/>
    <property type="evidence" value="ECO:0007669"/>
    <property type="project" value="TreeGrafter"/>
</dbReference>
<keyword evidence="9" id="KW-0479">Metal-binding</keyword>
<dbReference type="Gene3D" id="3.40.1110.10">
    <property type="entry name" value="Calcium-transporting ATPase, cytoplasmic domain N"/>
    <property type="match status" value="1"/>
</dbReference>
<dbReference type="InterPro" id="IPR006539">
    <property type="entry name" value="P-type_ATPase_IV"/>
</dbReference>
<dbReference type="InterPro" id="IPR023298">
    <property type="entry name" value="ATPase_P-typ_TM_dom_sf"/>
</dbReference>
<dbReference type="Gene3D" id="2.70.150.10">
    <property type="entry name" value="Calcium-transporting ATPase, cytoplasmic transduction domain A"/>
    <property type="match status" value="1"/>
</dbReference>
<dbReference type="Pfam" id="PF00122">
    <property type="entry name" value="E1-E2_ATPase"/>
    <property type="match status" value="1"/>
</dbReference>
<keyword evidence="14" id="KW-1185">Reference proteome</keyword>
<evidence type="ECO:0000256" key="9">
    <source>
        <dbReference type="PIRSR" id="PIRSR606539-3"/>
    </source>
</evidence>
<evidence type="ECO:0000259" key="11">
    <source>
        <dbReference type="Pfam" id="PF00122"/>
    </source>
</evidence>
<dbReference type="PANTHER" id="PTHR24092">
    <property type="entry name" value="PROBABLE PHOSPHOLIPID-TRANSPORTING ATPASE"/>
    <property type="match status" value="1"/>
</dbReference>
<evidence type="ECO:0000256" key="2">
    <source>
        <dbReference type="ARBA" id="ARBA00022741"/>
    </source>
</evidence>
<comment type="catalytic activity">
    <reaction evidence="10">
        <text>ATP + H2O + phospholipidSide 1 = ADP + phosphate + phospholipidSide 2.</text>
        <dbReference type="EC" id="7.6.2.1"/>
    </reaction>
</comment>
<comment type="subcellular location">
    <subcellularLocation>
        <location evidence="10">Membrane</location>
        <topology evidence="10">Multi-pass membrane protein</topology>
    </subcellularLocation>
</comment>
<feature type="transmembrane region" description="Helical" evidence="10">
    <location>
        <begin position="92"/>
        <end position="111"/>
    </location>
</feature>
<dbReference type="SUPFAM" id="SSF56784">
    <property type="entry name" value="HAD-like"/>
    <property type="match status" value="1"/>
</dbReference>
<evidence type="ECO:0000313" key="13">
    <source>
        <dbReference type="Ensembl" id="ENSVKKP00000006864.1"/>
    </source>
</evidence>
<feature type="domain" description="P-type ATPase A" evidence="11">
    <location>
        <begin position="151"/>
        <end position="289"/>
    </location>
</feature>
<dbReference type="EC" id="7.6.2.1" evidence="10"/>
<feature type="active site" description="4-aspartylphosphate intermediate" evidence="7">
    <location>
        <position position="425"/>
    </location>
</feature>
<feature type="binding site" evidence="9">
    <location>
        <position position="427"/>
    </location>
    <ligand>
        <name>Mg(2+)</name>
        <dbReference type="ChEBI" id="CHEBI:18420"/>
    </ligand>
</feature>
<dbReference type="GO" id="GO:0005886">
    <property type="term" value="C:plasma membrane"/>
    <property type="evidence" value="ECO:0007669"/>
    <property type="project" value="TreeGrafter"/>
</dbReference>
<evidence type="ECO:0000256" key="4">
    <source>
        <dbReference type="ARBA" id="ARBA00022967"/>
    </source>
</evidence>
<evidence type="ECO:0000259" key="12">
    <source>
        <dbReference type="Pfam" id="PF16209"/>
    </source>
</evidence>
<feature type="transmembrane region" description="Helical" evidence="10">
    <location>
        <begin position="313"/>
        <end position="334"/>
    </location>
</feature>
<reference evidence="13" key="2">
    <citation type="submission" date="2025-09" db="UniProtKB">
        <authorList>
            <consortium name="Ensembl"/>
        </authorList>
    </citation>
    <scope>IDENTIFICATION</scope>
</reference>
<dbReference type="OMA" id="HEHANSF"/>
<keyword evidence="1 10" id="KW-0812">Transmembrane</keyword>
<dbReference type="InterPro" id="IPR023299">
    <property type="entry name" value="ATPase_P-typ_cyto_dom_N"/>
</dbReference>
<dbReference type="InterPro" id="IPR032631">
    <property type="entry name" value="P-type_ATPase_N"/>
</dbReference>
<evidence type="ECO:0000256" key="3">
    <source>
        <dbReference type="ARBA" id="ARBA00022840"/>
    </source>
</evidence>
<protein>
    <recommendedName>
        <fullName evidence="10">Phospholipid-transporting ATPase</fullName>
        <ecNumber evidence="10">7.6.2.1</ecNumber>
    </recommendedName>
</protein>
<evidence type="ECO:0000256" key="1">
    <source>
        <dbReference type="ARBA" id="ARBA00022692"/>
    </source>
</evidence>
<feature type="binding site" evidence="9">
    <location>
        <position position="425"/>
    </location>
    <ligand>
        <name>Mg(2+)</name>
        <dbReference type="ChEBI" id="CHEBI:18420"/>
    </ligand>
</feature>